<keyword evidence="1" id="KW-1133">Transmembrane helix</keyword>
<protein>
    <recommendedName>
        <fullName evidence="4">Group-specific protein</fullName>
    </recommendedName>
</protein>
<gene>
    <name evidence="2" type="ORF">J2Z44_002284</name>
</gene>
<evidence type="ECO:0000313" key="2">
    <source>
        <dbReference type="EMBL" id="MBP2022463.1"/>
    </source>
</evidence>
<accession>A0ABS4K3V3</accession>
<feature type="transmembrane region" description="Helical" evidence="1">
    <location>
        <begin position="72"/>
        <end position="96"/>
    </location>
</feature>
<organism evidence="2 3">
    <name type="scientific">Clostridium punense</name>
    <dbReference type="NCBI Taxonomy" id="1054297"/>
    <lineage>
        <taxon>Bacteria</taxon>
        <taxon>Bacillati</taxon>
        <taxon>Bacillota</taxon>
        <taxon>Clostridia</taxon>
        <taxon>Eubacteriales</taxon>
        <taxon>Clostridiaceae</taxon>
        <taxon>Clostridium</taxon>
    </lineage>
</organism>
<dbReference type="EMBL" id="JAGGLL010000016">
    <property type="protein sequence ID" value="MBP2022463.1"/>
    <property type="molecule type" value="Genomic_DNA"/>
</dbReference>
<keyword evidence="3" id="KW-1185">Reference proteome</keyword>
<name>A0ABS4K3V3_9CLOT</name>
<evidence type="ECO:0008006" key="4">
    <source>
        <dbReference type="Google" id="ProtNLM"/>
    </source>
</evidence>
<dbReference type="RefSeq" id="WP_021285669.1">
    <property type="nucleotide sequence ID" value="NZ_JAGGLL010000016.1"/>
</dbReference>
<feature type="transmembrane region" description="Helical" evidence="1">
    <location>
        <begin position="42"/>
        <end position="60"/>
    </location>
</feature>
<evidence type="ECO:0000256" key="1">
    <source>
        <dbReference type="SAM" id="Phobius"/>
    </source>
</evidence>
<dbReference type="Proteomes" id="UP001519308">
    <property type="component" value="Unassembled WGS sequence"/>
</dbReference>
<evidence type="ECO:0000313" key="3">
    <source>
        <dbReference type="Proteomes" id="UP001519308"/>
    </source>
</evidence>
<comment type="caution">
    <text evidence="2">The sequence shown here is derived from an EMBL/GenBank/DDBJ whole genome shotgun (WGS) entry which is preliminary data.</text>
</comment>
<reference evidence="2 3" key="1">
    <citation type="submission" date="2021-03" db="EMBL/GenBank/DDBJ databases">
        <title>Genomic Encyclopedia of Type Strains, Phase IV (KMG-IV): sequencing the most valuable type-strain genomes for metagenomic binning, comparative biology and taxonomic classification.</title>
        <authorList>
            <person name="Goeker M."/>
        </authorList>
    </citation>
    <scope>NUCLEOTIDE SEQUENCE [LARGE SCALE GENOMIC DNA]</scope>
    <source>
        <strain evidence="2 3">DSM 28650</strain>
    </source>
</reference>
<proteinExistence type="predicted"/>
<keyword evidence="1" id="KW-0472">Membrane</keyword>
<sequence length="97" mass="10808">MKIKINLWSFIISFVCIALFFIAISVQSIIDFTTTWLNIHPLNIVLGICIVNCVLGFIGLSEATNWKRLLRGFSTIIISLGLSGLIIFILFIGFMVG</sequence>
<feature type="transmembrane region" description="Helical" evidence="1">
    <location>
        <begin position="7"/>
        <end position="30"/>
    </location>
</feature>
<keyword evidence="1" id="KW-0812">Transmembrane</keyword>